<dbReference type="PANTHER" id="PTHR12788:SF10">
    <property type="entry name" value="PROTEIN-TYROSINE SULFOTRANSFERASE"/>
    <property type="match status" value="1"/>
</dbReference>
<dbReference type="Pfam" id="PF13181">
    <property type="entry name" value="TPR_8"/>
    <property type="match status" value="2"/>
</dbReference>
<dbReference type="InterPro" id="IPR019734">
    <property type="entry name" value="TPR_rpt"/>
</dbReference>
<protein>
    <submittedName>
        <fullName evidence="4">Sulfotransferase</fullName>
    </submittedName>
</protein>
<evidence type="ECO:0000256" key="2">
    <source>
        <dbReference type="PROSITE-ProRule" id="PRU00339"/>
    </source>
</evidence>
<sequence>MSVEAETLLRQAQSHKAAGRPAEAAEAYGALLALRPNMPDTWFNLAMMQRQAGRPAAALGAYQEALDRRISGPEEVHLNRAVIYSDDLGQADAAEAELKTALAIQPAYLAAWLNLGNLYEDKGERDQARSAYRRALDLAPPQAAPLALARLANATRFTDAADPLIEAMGLLLAQAGASDASRAEVGYALGRALDEVQSYDQAFAAYAEANAASRRATGATYDRAAQEAFVDRSIATFPKPVPTVWDPTGAPVFILGMFRSGSTLVERILAAHDGVTSGGELALTPRIVSAIAPYPEAAGEASPATAAGWRKSYLDQLHAARPGAALVTDKRPDNFLHIGLIKTMFPDAKIIHTVRQPLDMILSNWFLHLDASMAYAMDLEDAAHWYGQHERLMAHWKSLYPDILTVDYDALVADPRPEIERVLTYCGLDWQDQVMEFHKAGGAVRTASVWQIREPLYRKSSGRWRNYESHLGGLRGLLGE</sequence>
<dbReference type="SMART" id="SM00028">
    <property type="entry name" value="TPR"/>
    <property type="match status" value="4"/>
</dbReference>
<organism evidence="4 5">
    <name type="scientific">Brevundimonas goettingensis</name>
    <dbReference type="NCBI Taxonomy" id="2774190"/>
    <lineage>
        <taxon>Bacteria</taxon>
        <taxon>Pseudomonadati</taxon>
        <taxon>Pseudomonadota</taxon>
        <taxon>Alphaproteobacteria</taxon>
        <taxon>Caulobacterales</taxon>
        <taxon>Caulobacteraceae</taxon>
        <taxon>Brevundimonas</taxon>
    </lineage>
</organism>
<dbReference type="Pfam" id="PF13432">
    <property type="entry name" value="TPR_16"/>
    <property type="match status" value="1"/>
</dbReference>
<keyword evidence="1" id="KW-0808">Transferase</keyword>
<dbReference type="KEGG" id="bgoe:IFJ75_00690"/>
<accession>A0A975C0D1</accession>
<dbReference type="SUPFAM" id="SSF48452">
    <property type="entry name" value="TPR-like"/>
    <property type="match status" value="1"/>
</dbReference>
<dbReference type="EMBL" id="CP062222">
    <property type="protein sequence ID" value="QTC91488.1"/>
    <property type="molecule type" value="Genomic_DNA"/>
</dbReference>
<dbReference type="PROSITE" id="PS50293">
    <property type="entry name" value="TPR_REGION"/>
    <property type="match status" value="1"/>
</dbReference>
<dbReference type="Proteomes" id="UP000663918">
    <property type="component" value="Chromosome"/>
</dbReference>
<gene>
    <name evidence="4" type="ORF">IFJ75_00690</name>
</gene>
<proteinExistence type="predicted"/>
<dbReference type="Pfam" id="PF13469">
    <property type="entry name" value="Sulfotransfer_3"/>
    <property type="match status" value="1"/>
</dbReference>
<dbReference type="PANTHER" id="PTHR12788">
    <property type="entry name" value="PROTEIN-TYROSINE SULFOTRANSFERASE 2"/>
    <property type="match status" value="1"/>
</dbReference>
<dbReference type="PROSITE" id="PS50005">
    <property type="entry name" value="TPR"/>
    <property type="match status" value="1"/>
</dbReference>
<dbReference type="GO" id="GO:0008476">
    <property type="term" value="F:protein-tyrosine sulfotransferase activity"/>
    <property type="evidence" value="ECO:0007669"/>
    <property type="project" value="InterPro"/>
</dbReference>
<dbReference type="RefSeq" id="WP_207870665.1">
    <property type="nucleotide sequence ID" value="NZ_CP062222.1"/>
</dbReference>
<dbReference type="AlphaFoldDB" id="A0A975C0D1"/>
<dbReference type="SUPFAM" id="SSF52540">
    <property type="entry name" value="P-loop containing nucleoside triphosphate hydrolases"/>
    <property type="match status" value="1"/>
</dbReference>
<evidence type="ECO:0000256" key="3">
    <source>
        <dbReference type="SAM" id="MobiDB-lite"/>
    </source>
</evidence>
<name>A0A975C0D1_9CAUL</name>
<dbReference type="InterPro" id="IPR026634">
    <property type="entry name" value="TPST-like"/>
</dbReference>
<evidence type="ECO:0000313" key="4">
    <source>
        <dbReference type="EMBL" id="QTC91488.1"/>
    </source>
</evidence>
<feature type="region of interest" description="Disordered" evidence="3">
    <location>
        <begin position="1"/>
        <end position="20"/>
    </location>
</feature>
<evidence type="ECO:0000313" key="5">
    <source>
        <dbReference type="Proteomes" id="UP000663918"/>
    </source>
</evidence>
<keyword evidence="5" id="KW-1185">Reference proteome</keyword>
<feature type="repeat" description="TPR" evidence="2">
    <location>
        <begin position="109"/>
        <end position="142"/>
    </location>
</feature>
<dbReference type="InterPro" id="IPR027417">
    <property type="entry name" value="P-loop_NTPase"/>
</dbReference>
<reference evidence="4" key="1">
    <citation type="submission" date="2020-09" db="EMBL/GenBank/DDBJ databases">
        <title>Brevundimonas sp. LVF2 isolated from a puddle in Goettingen, Germany.</title>
        <authorList>
            <person name="Friedrich I."/>
            <person name="Klassen A."/>
            <person name="Hannes N."/>
            <person name="Schneider D."/>
            <person name="Hertel R."/>
            <person name="Daniel R."/>
        </authorList>
    </citation>
    <scope>NUCLEOTIDE SEQUENCE</scope>
    <source>
        <strain evidence="4">LVF2</strain>
    </source>
</reference>
<dbReference type="Gene3D" id="1.25.40.10">
    <property type="entry name" value="Tetratricopeptide repeat domain"/>
    <property type="match status" value="2"/>
</dbReference>
<dbReference type="Gene3D" id="3.40.50.300">
    <property type="entry name" value="P-loop containing nucleotide triphosphate hydrolases"/>
    <property type="match status" value="1"/>
</dbReference>
<evidence type="ECO:0000256" key="1">
    <source>
        <dbReference type="ARBA" id="ARBA00022679"/>
    </source>
</evidence>
<dbReference type="InterPro" id="IPR011990">
    <property type="entry name" value="TPR-like_helical_dom_sf"/>
</dbReference>
<keyword evidence="2" id="KW-0802">TPR repeat</keyword>